<dbReference type="PANTHER" id="PTHR47359:SF3">
    <property type="entry name" value="NLP_P60 DOMAIN-CONTAINING PROTEIN-RELATED"/>
    <property type="match status" value="1"/>
</dbReference>
<dbReference type="InterPro" id="IPR051794">
    <property type="entry name" value="PG_Endopeptidase_C40"/>
</dbReference>
<dbReference type="PANTHER" id="PTHR47359">
    <property type="entry name" value="PEPTIDOGLYCAN DL-ENDOPEPTIDASE CWLO"/>
    <property type="match status" value="1"/>
</dbReference>
<keyword evidence="6" id="KW-0732">Signal</keyword>
<name>A0A0K1RA23_9CORY</name>
<dbReference type="Proteomes" id="UP000060016">
    <property type="component" value="Chromosome"/>
</dbReference>
<dbReference type="SUPFAM" id="SSF54001">
    <property type="entry name" value="Cysteine proteinases"/>
    <property type="match status" value="1"/>
</dbReference>
<dbReference type="AlphaFoldDB" id="A0A0K1RA23"/>
<dbReference type="PROSITE" id="PS51935">
    <property type="entry name" value="NLPC_P60"/>
    <property type="match status" value="1"/>
</dbReference>
<dbReference type="Gene3D" id="6.10.250.3150">
    <property type="match status" value="1"/>
</dbReference>
<accession>A0A0K1RA23</accession>
<evidence type="ECO:0000256" key="2">
    <source>
        <dbReference type="ARBA" id="ARBA00022670"/>
    </source>
</evidence>
<keyword evidence="5" id="KW-0175">Coiled coil</keyword>
<reference evidence="8 9" key="1">
    <citation type="submission" date="2015-08" db="EMBL/GenBank/DDBJ databases">
        <authorList>
            <person name="Babu N.S."/>
            <person name="Beckwith C.J."/>
            <person name="Beseler K.G."/>
            <person name="Brison A."/>
            <person name="Carone J.V."/>
            <person name="Caskin T.P."/>
            <person name="Diamond M."/>
            <person name="Durham M.E."/>
            <person name="Foxe J.M."/>
            <person name="Go M."/>
            <person name="Henderson B.A."/>
            <person name="Jones I.B."/>
            <person name="McGettigan J.A."/>
            <person name="Micheletti S.J."/>
            <person name="Nasrallah M.E."/>
            <person name="Ortiz D."/>
            <person name="Piller C.R."/>
            <person name="Privatt S.R."/>
            <person name="Schneider S.L."/>
            <person name="Sharp S."/>
            <person name="Smith T.C."/>
            <person name="Stanton J.D."/>
            <person name="Ullery H.E."/>
            <person name="Wilson R.J."/>
            <person name="Serrano M.G."/>
            <person name="Buck G."/>
            <person name="Lee V."/>
            <person name="Wang Y."/>
            <person name="Carvalho R."/>
            <person name="Voegtly L."/>
            <person name="Shi R."/>
            <person name="Duckworth R."/>
            <person name="Johnson A."/>
            <person name="Loviza R."/>
            <person name="Walstead R."/>
            <person name="Shah Z."/>
            <person name="Kiflezghi M."/>
            <person name="Wade K."/>
            <person name="Ball S.L."/>
            <person name="Bradley K.W."/>
            <person name="Asai D.J."/>
            <person name="Bowman C.A."/>
            <person name="Russell D.A."/>
            <person name="Pope W.H."/>
            <person name="Jacobs-Sera D."/>
            <person name="Hendrix R.W."/>
            <person name="Hatfull G.F."/>
        </authorList>
    </citation>
    <scope>NUCLEOTIDE SEQUENCE [LARGE SCALE GENOMIC DNA]</scope>
    <source>
        <strain evidence="8 9">PUDD_83A45</strain>
    </source>
</reference>
<organism evidence="8 9">
    <name type="scientific">Corynebacterium riegelii</name>
    <dbReference type="NCBI Taxonomy" id="156976"/>
    <lineage>
        <taxon>Bacteria</taxon>
        <taxon>Bacillati</taxon>
        <taxon>Actinomycetota</taxon>
        <taxon>Actinomycetes</taxon>
        <taxon>Mycobacteriales</taxon>
        <taxon>Corynebacteriaceae</taxon>
        <taxon>Corynebacterium</taxon>
    </lineage>
</organism>
<evidence type="ECO:0000256" key="6">
    <source>
        <dbReference type="SAM" id="SignalP"/>
    </source>
</evidence>
<dbReference type="PATRIC" id="fig|156976.3.peg.283"/>
<dbReference type="GO" id="GO:0006508">
    <property type="term" value="P:proteolysis"/>
    <property type="evidence" value="ECO:0007669"/>
    <property type="project" value="UniProtKB-KW"/>
</dbReference>
<dbReference type="Gene3D" id="3.90.1720.10">
    <property type="entry name" value="endopeptidase domain like (from Nostoc punctiforme)"/>
    <property type="match status" value="1"/>
</dbReference>
<evidence type="ECO:0000256" key="5">
    <source>
        <dbReference type="SAM" id="Coils"/>
    </source>
</evidence>
<feature type="signal peptide" evidence="6">
    <location>
        <begin position="1"/>
        <end position="32"/>
    </location>
</feature>
<dbReference type="KEGG" id="crie:AK829_01455"/>
<evidence type="ECO:0000256" key="3">
    <source>
        <dbReference type="ARBA" id="ARBA00022801"/>
    </source>
</evidence>
<dbReference type="InterPro" id="IPR000064">
    <property type="entry name" value="NLP_P60_dom"/>
</dbReference>
<feature type="domain" description="NlpC/P60" evidence="7">
    <location>
        <begin position="228"/>
        <end position="342"/>
    </location>
</feature>
<evidence type="ECO:0000259" key="7">
    <source>
        <dbReference type="PROSITE" id="PS51935"/>
    </source>
</evidence>
<evidence type="ECO:0000256" key="1">
    <source>
        <dbReference type="ARBA" id="ARBA00007074"/>
    </source>
</evidence>
<dbReference type="RefSeq" id="WP_052203603.1">
    <property type="nucleotide sequence ID" value="NZ_CALUAC010000002.1"/>
</dbReference>
<keyword evidence="4" id="KW-0788">Thiol protease</keyword>
<dbReference type="EMBL" id="CP012342">
    <property type="protein sequence ID" value="AKV58051.1"/>
    <property type="molecule type" value="Genomic_DNA"/>
</dbReference>
<comment type="similarity">
    <text evidence="1">Belongs to the peptidase C40 family.</text>
</comment>
<evidence type="ECO:0000313" key="8">
    <source>
        <dbReference type="EMBL" id="AKV58051.1"/>
    </source>
</evidence>
<sequence>MGKHSKRRSRQSYVPGVLAGALLASIVVPVQAGADEIDDLIEALEQVSHDTTAKSEEIKALEDEIAAKEQHIDKLHADADAARVDVERASGARAGYQGQVNGIAQSRYRNNQQELLLNTLESGSPQAAIDRAAYLGALTRSAGRTLDGLNEATRFASERSDAVTRAMDEAQREREELHRKRDELEREREDLEERVREIEHRVDNLTPEERSRWIAKDGPVDLLGLSLPGATSGVVASAMGQLGKPYGWGATGPYAFDCSGLMVYAYAQNGIGIPRTSQAQLAGGTPVPLSHLQPGDIIGYFPGTTHVGMYIGNGMIVHSSDYGIPVQVVPYDSMPISGAVRY</sequence>
<dbReference type="Pfam" id="PF00877">
    <property type="entry name" value="NLPC_P60"/>
    <property type="match status" value="1"/>
</dbReference>
<proteinExistence type="inferred from homology"/>
<evidence type="ECO:0000256" key="4">
    <source>
        <dbReference type="ARBA" id="ARBA00022807"/>
    </source>
</evidence>
<gene>
    <name evidence="8" type="ORF">AK829_01455</name>
</gene>
<keyword evidence="3 8" id="KW-0378">Hydrolase</keyword>
<keyword evidence="2" id="KW-0645">Protease</keyword>
<dbReference type="InterPro" id="IPR038765">
    <property type="entry name" value="Papain-like_cys_pep_sf"/>
</dbReference>
<dbReference type="GO" id="GO:0008234">
    <property type="term" value="F:cysteine-type peptidase activity"/>
    <property type="evidence" value="ECO:0007669"/>
    <property type="project" value="UniProtKB-KW"/>
</dbReference>
<feature type="coiled-coil region" evidence="5">
    <location>
        <begin position="44"/>
        <end position="78"/>
    </location>
</feature>
<feature type="coiled-coil region" evidence="5">
    <location>
        <begin position="160"/>
        <end position="208"/>
    </location>
</feature>
<feature type="chain" id="PRO_5039426647" evidence="6">
    <location>
        <begin position="33"/>
        <end position="342"/>
    </location>
</feature>
<keyword evidence="9" id="KW-1185">Reference proteome</keyword>
<dbReference type="STRING" id="156976.AK829_01455"/>
<protein>
    <submittedName>
        <fullName evidence="8">Hydrolase</fullName>
    </submittedName>
</protein>
<evidence type="ECO:0000313" key="9">
    <source>
        <dbReference type="Proteomes" id="UP000060016"/>
    </source>
</evidence>